<evidence type="ECO:0000256" key="8">
    <source>
        <dbReference type="ARBA" id="ARBA00023157"/>
    </source>
</evidence>
<dbReference type="InterPro" id="IPR000528">
    <property type="entry name" value="Plant_nsLTP"/>
</dbReference>
<dbReference type="PANTHER" id="PTHR33044">
    <property type="entry name" value="BIFUNCTIONAL INHIBITOR/LIPID-TRANSFER PROTEIN/SEED STORAGE 2S ALBUMIN SUPERFAMILY PROTEIN-RELATED"/>
    <property type="match status" value="1"/>
</dbReference>
<keyword evidence="12" id="KW-0472">Membrane</keyword>
<dbReference type="InterPro" id="IPR036312">
    <property type="entry name" value="Bifun_inhib/LTP/seed_sf"/>
</dbReference>
<evidence type="ECO:0000256" key="4">
    <source>
        <dbReference type="ARBA" id="ARBA00022475"/>
    </source>
</evidence>
<dbReference type="FunFam" id="1.10.110.10:FF:000001">
    <property type="entry name" value="Bifunctional inhibitor/lipid-transfer protein/seed storage 2S albumin superfamily protein"/>
    <property type="match status" value="1"/>
</dbReference>
<evidence type="ECO:0000256" key="9">
    <source>
        <dbReference type="ARBA" id="ARBA00023180"/>
    </source>
</evidence>
<comment type="similarity">
    <text evidence="2">Belongs to the plant LTP family.</text>
</comment>
<comment type="subcellular location">
    <subcellularLocation>
        <location evidence="1">Cell membrane</location>
        <topology evidence="1">Lipid-anchor</topology>
        <topology evidence="1">GPI-anchor</topology>
    </subcellularLocation>
</comment>
<evidence type="ECO:0000256" key="10">
    <source>
        <dbReference type="ARBA" id="ARBA00023288"/>
    </source>
</evidence>
<dbReference type="GO" id="GO:0098552">
    <property type="term" value="C:side of membrane"/>
    <property type="evidence" value="ECO:0007669"/>
    <property type="project" value="UniProtKB-KW"/>
</dbReference>
<keyword evidence="10" id="KW-0449">Lipoprotein</keyword>
<feature type="transmembrane region" description="Helical" evidence="12">
    <location>
        <begin position="144"/>
        <end position="165"/>
    </location>
</feature>
<evidence type="ECO:0000256" key="2">
    <source>
        <dbReference type="ARBA" id="ARBA00009748"/>
    </source>
</evidence>
<evidence type="ECO:0000256" key="7">
    <source>
        <dbReference type="ARBA" id="ARBA00023121"/>
    </source>
</evidence>
<evidence type="ECO:0000259" key="14">
    <source>
        <dbReference type="SMART" id="SM00499"/>
    </source>
</evidence>
<sequence>MASKGVVKISLVLVLMTVLSNGAMSQSDCTSTIVTMSSCLNYIQGSTQTPSGSCCSALENVIKTNPRCLCQVLDGGSQFGITINVTRALALPAACKVQTPPVSRCKGGVAPAPGPDAEGPSMPGSKATPGSDSSSTRVTNSNMIYLQVVGFLVLFVSSCVSKFNFI</sequence>
<evidence type="ECO:0000256" key="1">
    <source>
        <dbReference type="ARBA" id="ARBA00004609"/>
    </source>
</evidence>
<dbReference type="CDD" id="cd00010">
    <property type="entry name" value="AAI_LTSS"/>
    <property type="match status" value="1"/>
</dbReference>
<keyword evidence="4" id="KW-1003">Cell membrane</keyword>
<dbReference type="SUPFAM" id="SSF47699">
    <property type="entry name" value="Bifunctional inhibitor/lipid-transfer protein/seed storage 2S albumin"/>
    <property type="match status" value="1"/>
</dbReference>
<proteinExistence type="inferred from homology"/>
<evidence type="ECO:0000256" key="12">
    <source>
        <dbReference type="SAM" id="Phobius"/>
    </source>
</evidence>
<keyword evidence="7" id="KW-0446">Lipid-binding</keyword>
<evidence type="ECO:0000256" key="11">
    <source>
        <dbReference type="SAM" id="MobiDB-lite"/>
    </source>
</evidence>
<evidence type="ECO:0000313" key="16">
    <source>
        <dbReference type="Proteomes" id="UP001161247"/>
    </source>
</evidence>
<dbReference type="PRINTS" id="PR00382">
    <property type="entry name" value="LIPIDTRNSFER"/>
</dbReference>
<dbReference type="Gene3D" id="1.10.110.10">
    <property type="entry name" value="Plant lipid-transfer and hydrophobic proteins"/>
    <property type="match status" value="1"/>
</dbReference>
<evidence type="ECO:0000256" key="13">
    <source>
        <dbReference type="SAM" id="SignalP"/>
    </source>
</evidence>
<dbReference type="InterPro" id="IPR043325">
    <property type="entry name" value="LTSS"/>
</dbReference>
<keyword evidence="5" id="KW-0336">GPI-anchor</keyword>
<keyword evidence="3" id="KW-0813">Transport</keyword>
<feature type="domain" description="Bifunctional inhibitor/plant lipid transfer protein/seed storage helical" evidence="14">
    <location>
        <begin position="29"/>
        <end position="105"/>
    </location>
</feature>
<feature type="compositionally biased region" description="Polar residues" evidence="11">
    <location>
        <begin position="128"/>
        <end position="137"/>
    </location>
</feature>
<reference evidence="15" key="1">
    <citation type="submission" date="2023-03" db="EMBL/GenBank/DDBJ databases">
        <authorList>
            <person name="Julca I."/>
        </authorList>
    </citation>
    <scope>NUCLEOTIDE SEQUENCE</scope>
</reference>
<protein>
    <submittedName>
        <fullName evidence="15">OLC1v1019995C1</fullName>
    </submittedName>
</protein>
<dbReference type="AlphaFoldDB" id="A0AAV1EF98"/>
<keyword evidence="9" id="KW-0325">Glycoprotein</keyword>
<keyword evidence="12" id="KW-1133">Transmembrane helix</keyword>
<feature type="region of interest" description="Disordered" evidence="11">
    <location>
        <begin position="105"/>
        <end position="137"/>
    </location>
</feature>
<accession>A0AAV1EF98</accession>
<evidence type="ECO:0000256" key="5">
    <source>
        <dbReference type="ARBA" id="ARBA00022622"/>
    </source>
</evidence>
<organism evidence="15 16">
    <name type="scientific">Oldenlandia corymbosa var. corymbosa</name>
    <dbReference type="NCBI Taxonomy" id="529605"/>
    <lineage>
        <taxon>Eukaryota</taxon>
        <taxon>Viridiplantae</taxon>
        <taxon>Streptophyta</taxon>
        <taxon>Embryophyta</taxon>
        <taxon>Tracheophyta</taxon>
        <taxon>Spermatophyta</taxon>
        <taxon>Magnoliopsida</taxon>
        <taxon>eudicotyledons</taxon>
        <taxon>Gunneridae</taxon>
        <taxon>Pentapetalae</taxon>
        <taxon>asterids</taxon>
        <taxon>lamiids</taxon>
        <taxon>Gentianales</taxon>
        <taxon>Rubiaceae</taxon>
        <taxon>Rubioideae</taxon>
        <taxon>Spermacoceae</taxon>
        <taxon>Hedyotis-Oldenlandia complex</taxon>
        <taxon>Oldenlandia</taxon>
    </lineage>
</organism>
<evidence type="ECO:0000256" key="6">
    <source>
        <dbReference type="ARBA" id="ARBA00022729"/>
    </source>
</evidence>
<keyword evidence="16" id="KW-1185">Reference proteome</keyword>
<dbReference type="EMBL" id="OX459126">
    <property type="protein sequence ID" value="CAI9118425.1"/>
    <property type="molecule type" value="Genomic_DNA"/>
</dbReference>
<dbReference type="GO" id="GO:0008289">
    <property type="term" value="F:lipid binding"/>
    <property type="evidence" value="ECO:0007669"/>
    <property type="project" value="UniProtKB-KW"/>
</dbReference>
<dbReference type="Proteomes" id="UP001161247">
    <property type="component" value="Chromosome 9"/>
</dbReference>
<feature type="signal peptide" evidence="13">
    <location>
        <begin position="1"/>
        <end position="25"/>
    </location>
</feature>
<keyword evidence="12" id="KW-0812">Transmembrane</keyword>
<feature type="chain" id="PRO_5043818954" evidence="13">
    <location>
        <begin position="26"/>
        <end position="166"/>
    </location>
</feature>
<evidence type="ECO:0000313" key="15">
    <source>
        <dbReference type="EMBL" id="CAI9118425.1"/>
    </source>
</evidence>
<dbReference type="SMART" id="SM00499">
    <property type="entry name" value="AAI"/>
    <property type="match status" value="1"/>
</dbReference>
<keyword evidence="6 13" id="KW-0732">Signal</keyword>
<dbReference type="GO" id="GO:0005886">
    <property type="term" value="C:plasma membrane"/>
    <property type="evidence" value="ECO:0007669"/>
    <property type="project" value="UniProtKB-SubCell"/>
</dbReference>
<keyword evidence="8" id="KW-1015">Disulfide bond</keyword>
<gene>
    <name evidence="15" type="ORF">OLC1_LOCUS24298</name>
</gene>
<name>A0AAV1EF98_OLDCO</name>
<dbReference type="Pfam" id="PF14368">
    <property type="entry name" value="LTP_2"/>
    <property type="match status" value="1"/>
</dbReference>
<dbReference type="GO" id="GO:0006869">
    <property type="term" value="P:lipid transport"/>
    <property type="evidence" value="ECO:0007669"/>
    <property type="project" value="InterPro"/>
</dbReference>
<dbReference type="InterPro" id="IPR016140">
    <property type="entry name" value="Bifunc_inhib/LTP/seed_store"/>
</dbReference>
<evidence type="ECO:0000256" key="3">
    <source>
        <dbReference type="ARBA" id="ARBA00022448"/>
    </source>
</evidence>